<gene>
    <name evidence="2" type="ORF">CASFOL_000405</name>
</gene>
<dbReference type="Proteomes" id="UP001632038">
    <property type="component" value="Unassembled WGS sequence"/>
</dbReference>
<evidence type="ECO:0000313" key="3">
    <source>
        <dbReference type="Proteomes" id="UP001632038"/>
    </source>
</evidence>
<reference evidence="3" key="1">
    <citation type="journal article" date="2024" name="IScience">
        <title>Strigolactones Initiate the Formation of Haustorium-like Structures in Castilleja.</title>
        <authorList>
            <person name="Buerger M."/>
            <person name="Peterson D."/>
            <person name="Chory J."/>
        </authorList>
    </citation>
    <scope>NUCLEOTIDE SEQUENCE [LARGE SCALE GENOMIC DNA]</scope>
</reference>
<keyword evidence="3" id="KW-1185">Reference proteome</keyword>
<comment type="caution">
    <text evidence="2">The sequence shown here is derived from an EMBL/GenBank/DDBJ whole genome shotgun (WGS) entry which is preliminary data.</text>
</comment>
<sequence length="85" mass="9061">MVARHAETENPKNVPHLIRTIEDTPRLLPVTLKTDGQIVVNSVSNSLPTVETESNTTLTGTSTFSPATPIPKLAGSKRSIVETPG</sequence>
<protein>
    <submittedName>
        <fullName evidence="2">Uncharacterized protein</fullName>
    </submittedName>
</protein>
<feature type="region of interest" description="Disordered" evidence="1">
    <location>
        <begin position="51"/>
        <end position="85"/>
    </location>
</feature>
<feature type="compositionally biased region" description="Low complexity" evidence="1">
    <location>
        <begin position="51"/>
        <end position="67"/>
    </location>
</feature>
<name>A0ABD3EP62_9LAMI</name>
<dbReference type="EMBL" id="JAVIJP010000001">
    <property type="protein sequence ID" value="KAL3656009.1"/>
    <property type="molecule type" value="Genomic_DNA"/>
</dbReference>
<accession>A0ABD3EP62</accession>
<dbReference type="AlphaFoldDB" id="A0ABD3EP62"/>
<evidence type="ECO:0000256" key="1">
    <source>
        <dbReference type="SAM" id="MobiDB-lite"/>
    </source>
</evidence>
<proteinExistence type="predicted"/>
<organism evidence="2 3">
    <name type="scientific">Castilleja foliolosa</name>
    <dbReference type="NCBI Taxonomy" id="1961234"/>
    <lineage>
        <taxon>Eukaryota</taxon>
        <taxon>Viridiplantae</taxon>
        <taxon>Streptophyta</taxon>
        <taxon>Embryophyta</taxon>
        <taxon>Tracheophyta</taxon>
        <taxon>Spermatophyta</taxon>
        <taxon>Magnoliopsida</taxon>
        <taxon>eudicotyledons</taxon>
        <taxon>Gunneridae</taxon>
        <taxon>Pentapetalae</taxon>
        <taxon>asterids</taxon>
        <taxon>lamiids</taxon>
        <taxon>Lamiales</taxon>
        <taxon>Orobanchaceae</taxon>
        <taxon>Pedicularideae</taxon>
        <taxon>Castillejinae</taxon>
        <taxon>Castilleja</taxon>
    </lineage>
</organism>
<evidence type="ECO:0000313" key="2">
    <source>
        <dbReference type="EMBL" id="KAL3656009.1"/>
    </source>
</evidence>